<dbReference type="STRING" id="416943.SAMN05445871_6121"/>
<accession>A0A1H7F3C3</accession>
<dbReference type="InterPro" id="IPR014955">
    <property type="entry name" value="DUF1826"/>
</dbReference>
<dbReference type="AlphaFoldDB" id="A0A1H7F3C3"/>
<keyword evidence="2" id="KW-1185">Reference proteome</keyword>
<dbReference type="Pfam" id="PF08856">
    <property type="entry name" value="DUF1826"/>
    <property type="match status" value="1"/>
</dbReference>
<dbReference type="EMBL" id="FOAJ01000001">
    <property type="protein sequence ID" value="SEK20488.1"/>
    <property type="molecule type" value="Genomic_DNA"/>
</dbReference>
<reference evidence="2" key="1">
    <citation type="submission" date="2016-10" db="EMBL/GenBank/DDBJ databases">
        <authorList>
            <person name="Varghese N."/>
            <person name="Submissions S."/>
        </authorList>
    </citation>
    <scope>NUCLEOTIDE SEQUENCE [LARGE SCALE GENOMIC DNA]</scope>
    <source>
        <strain evidence="2">LMG 26416</strain>
    </source>
</reference>
<evidence type="ECO:0008006" key="3">
    <source>
        <dbReference type="Google" id="ProtNLM"/>
    </source>
</evidence>
<dbReference type="Proteomes" id="UP000199120">
    <property type="component" value="Unassembled WGS sequence"/>
</dbReference>
<gene>
    <name evidence="1" type="ORF">SAMN05192542_101145</name>
</gene>
<organism evidence="1 2">
    <name type="scientific">Paraburkholderia caballeronis</name>
    <dbReference type="NCBI Taxonomy" id="416943"/>
    <lineage>
        <taxon>Bacteria</taxon>
        <taxon>Pseudomonadati</taxon>
        <taxon>Pseudomonadota</taxon>
        <taxon>Betaproteobacteria</taxon>
        <taxon>Burkholderiales</taxon>
        <taxon>Burkholderiaceae</taxon>
        <taxon>Paraburkholderia</taxon>
    </lineage>
</organism>
<sequence length="215" mass="23278">MHAEEVGVCEQACEHLASELSAIHEPGCEIAWARRSRDARVCGYLDAVIRAGTDAARWMALWEKDEPAVDGPWPRLPGSAAFGRELATLAATLCALLGSRSARLRIEVATRTTCPRFHVDNVPARLLCTWRGPGTDYLEGRCADRSRLGPGSNGLPDEFSGLILDSAGVHRIPLFAVAVLKGERWPDRRSRGAIHRSPAMPPGAGPRVMVAIDIP</sequence>
<evidence type="ECO:0000313" key="1">
    <source>
        <dbReference type="EMBL" id="SEK20488.1"/>
    </source>
</evidence>
<proteinExistence type="predicted"/>
<protein>
    <recommendedName>
        <fullName evidence="3">DUF1826 domain-containing protein</fullName>
    </recommendedName>
</protein>
<name>A0A1H7F3C3_9BURK</name>
<evidence type="ECO:0000313" key="2">
    <source>
        <dbReference type="Proteomes" id="UP000199120"/>
    </source>
</evidence>
<dbReference type="RefSeq" id="WP_167627169.1">
    <property type="nucleotide sequence ID" value="NZ_FNSR01000003.1"/>
</dbReference>